<reference evidence="2" key="1">
    <citation type="submission" date="2014-09" db="EMBL/GenBank/DDBJ databases">
        <authorList>
            <person name="Magalhaes I.L.F."/>
            <person name="Oliveira U."/>
            <person name="Santos F.R."/>
            <person name="Vidigal T.H.D.A."/>
            <person name="Brescovit A.D."/>
            <person name="Santos A.J."/>
        </authorList>
    </citation>
    <scope>NUCLEOTIDE SEQUENCE</scope>
    <source>
        <tissue evidence="2">Shoot tissue taken approximately 20 cm above the soil surface</tissue>
    </source>
</reference>
<dbReference type="AlphaFoldDB" id="A0A0A8YUH5"/>
<evidence type="ECO:0000256" key="1">
    <source>
        <dbReference type="SAM" id="MobiDB-lite"/>
    </source>
</evidence>
<feature type="region of interest" description="Disordered" evidence="1">
    <location>
        <begin position="1"/>
        <end position="55"/>
    </location>
</feature>
<reference evidence="2" key="2">
    <citation type="journal article" date="2015" name="Data Brief">
        <title>Shoot transcriptome of the giant reed, Arundo donax.</title>
        <authorList>
            <person name="Barrero R.A."/>
            <person name="Guerrero F.D."/>
            <person name="Moolhuijzen P."/>
            <person name="Goolsby J.A."/>
            <person name="Tidwell J."/>
            <person name="Bellgard S.E."/>
            <person name="Bellgard M.I."/>
        </authorList>
    </citation>
    <scope>NUCLEOTIDE SEQUENCE</scope>
    <source>
        <tissue evidence="2">Shoot tissue taken approximately 20 cm above the soil surface</tissue>
    </source>
</reference>
<evidence type="ECO:0000313" key="2">
    <source>
        <dbReference type="EMBL" id="JAD26252.1"/>
    </source>
</evidence>
<protein>
    <submittedName>
        <fullName evidence="2">Uncharacterized protein</fullName>
    </submittedName>
</protein>
<dbReference type="EMBL" id="GBRH01271643">
    <property type="protein sequence ID" value="JAD26252.1"/>
    <property type="molecule type" value="Transcribed_RNA"/>
</dbReference>
<proteinExistence type="predicted"/>
<accession>A0A0A8YUH5</accession>
<name>A0A0A8YUH5_ARUDO</name>
<sequence>MLLRRPPLPLQTDQLPRRPLSSSHPPPRPLPYSALLHPRSSLRTRPQGESELGATAIVLRDGGGWGRG</sequence>
<organism evidence="2">
    <name type="scientific">Arundo donax</name>
    <name type="common">Giant reed</name>
    <name type="synonym">Donax arundinaceus</name>
    <dbReference type="NCBI Taxonomy" id="35708"/>
    <lineage>
        <taxon>Eukaryota</taxon>
        <taxon>Viridiplantae</taxon>
        <taxon>Streptophyta</taxon>
        <taxon>Embryophyta</taxon>
        <taxon>Tracheophyta</taxon>
        <taxon>Spermatophyta</taxon>
        <taxon>Magnoliopsida</taxon>
        <taxon>Liliopsida</taxon>
        <taxon>Poales</taxon>
        <taxon>Poaceae</taxon>
        <taxon>PACMAD clade</taxon>
        <taxon>Arundinoideae</taxon>
        <taxon>Arundineae</taxon>
        <taxon>Arundo</taxon>
    </lineage>
</organism>